<evidence type="ECO:0000256" key="1">
    <source>
        <dbReference type="SAM" id="MobiDB-lite"/>
    </source>
</evidence>
<accession>A0A024H5T9</accession>
<comment type="caution">
    <text evidence="2">The sequence shown here is derived from an EMBL/GenBank/DDBJ whole genome shotgun (WGS) entry which is preliminary data.</text>
</comment>
<sequence length="91" mass="9595">MPRSSCGGMTKPGASERAATAPVTSSTCTTAGSICIPTSSCGGLTKRSLLTGPPERLFKLFPLRLSIDVELVDKWGPFVTAFCRTTAREQS</sequence>
<organism evidence="2 3">
    <name type="scientific">Pseudarthrobacter siccitolerans</name>
    <dbReference type="NCBI Taxonomy" id="861266"/>
    <lineage>
        <taxon>Bacteria</taxon>
        <taxon>Bacillati</taxon>
        <taxon>Actinomycetota</taxon>
        <taxon>Actinomycetes</taxon>
        <taxon>Micrococcales</taxon>
        <taxon>Micrococcaceae</taxon>
        <taxon>Pseudarthrobacter</taxon>
    </lineage>
</organism>
<proteinExistence type="predicted"/>
<dbReference type="Proteomes" id="UP000035722">
    <property type="component" value="Unassembled WGS sequence"/>
</dbReference>
<dbReference type="EMBL" id="CAQI01000051">
    <property type="protein sequence ID" value="CCQ47515.1"/>
    <property type="molecule type" value="Genomic_DNA"/>
</dbReference>
<dbReference type="STRING" id="861266.ARTSIC4J27_3504"/>
<evidence type="ECO:0000313" key="3">
    <source>
        <dbReference type="Proteomes" id="UP000035722"/>
    </source>
</evidence>
<keyword evidence="3" id="KW-1185">Reference proteome</keyword>
<gene>
    <name evidence="2" type="ORF">ARTSIC4J27_3504</name>
</gene>
<evidence type="ECO:0000313" key="2">
    <source>
        <dbReference type="EMBL" id="CCQ47515.1"/>
    </source>
</evidence>
<name>A0A024H5T9_9MICC</name>
<dbReference type="AlphaFoldDB" id="A0A024H5T9"/>
<protein>
    <submittedName>
        <fullName evidence="2">Uncharacterized protein</fullName>
    </submittedName>
</protein>
<reference evidence="3" key="1">
    <citation type="journal article" date="2014" name="Genome Announc.">
        <title>Genome Sequence of Arthrobacter siccitolerans 4J27, a Xeroprotectant-Producing Desiccation-Tolerant Microorganism.</title>
        <authorList>
            <person name="Manzanera M."/>
            <person name="Santa-Cruz-Calvo L."/>
            <person name="Vilchez J.I."/>
            <person name="Garcia-Fontana C."/>
            <person name="Silva-Castro G.A."/>
            <person name="Calvo C."/>
            <person name="Gonzalez-Lopez J."/>
        </authorList>
    </citation>
    <scope>NUCLEOTIDE SEQUENCE [LARGE SCALE GENOMIC DNA]</scope>
    <source>
        <strain evidence="3">4J27</strain>
    </source>
</reference>
<feature type="region of interest" description="Disordered" evidence="1">
    <location>
        <begin position="1"/>
        <end position="25"/>
    </location>
</feature>